<dbReference type="EMBL" id="CM023484">
    <property type="protein sequence ID" value="KAH6932865.1"/>
    <property type="molecule type" value="Genomic_DNA"/>
</dbReference>
<gene>
    <name evidence="1" type="ORF">HPB50_010425</name>
</gene>
<reference evidence="1" key="1">
    <citation type="submission" date="2020-05" db="EMBL/GenBank/DDBJ databases">
        <title>Large-scale comparative analyses of tick genomes elucidate their genetic diversity and vector capacities.</title>
        <authorList>
            <person name="Jia N."/>
            <person name="Wang J."/>
            <person name="Shi W."/>
            <person name="Du L."/>
            <person name="Sun Y."/>
            <person name="Zhan W."/>
            <person name="Jiang J."/>
            <person name="Wang Q."/>
            <person name="Zhang B."/>
            <person name="Ji P."/>
            <person name="Sakyi L.B."/>
            <person name="Cui X."/>
            <person name="Yuan T."/>
            <person name="Jiang B."/>
            <person name="Yang W."/>
            <person name="Lam T.T.-Y."/>
            <person name="Chang Q."/>
            <person name="Ding S."/>
            <person name="Wang X."/>
            <person name="Zhu J."/>
            <person name="Ruan X."/>
            <person name="Zhao L."/>
            <person name="Wei J."/>
            <person name="Que T."/>
            <person name="Du C."/>
            <person name="Cheng J."/>
            <person name="Dai P."/>
            <person name="Han X."/>
            <person name="Huang E."/>
            <person name="Gao Y."/>
            <person name="Liu J."/>
            <person name="Shao H."/>
            <person name="Ye R."/>
            <person name="Li L."/>
            <person name="Wei W."/>
            <person name="Wang X."/>
            <person name="Wang C."/>
            <person name="Yang T."/>
            <person name="Huo Q."/>
            <person name="Li W."/>
            <person name="Guo W."/>
            <person name="Chen H."/>
            <person name="Zhou L."/>
            <person name="Ni X."/>
            <person name="Tian J."/>
            <person name="Zhou Y."/>
            <person name="Sheng Y."/>
            <person name="Liu T."/>
            <person name="Pan Y."/>
            <person name="Xia L."/>
            <person name="Li J."/>
            <person name="Zhao F."/>
            <person name="Cao W."/>
        </authorList>
    </citation>
    <scope>NUCLEOTIDE SEQUENCE</scope>
    <source>
        <strain evidence="1">Hyas-2018</strain>
    </source>
</reference>
<accession>A0ACB7SE29</accession>
<name>A0ACB7SE29_HYAAI</name>
<sequence>MEMASALAYLHFKDIAHRDLKCENVLLTSTNHVKLADFSFARYCRGGNCNATACTENPLICPSAQEF</sequence>
<organism evidence="1 2">
    <name type="scientific">Hyalomma asiaticum</name>
    <name type="common">Tick</name>
    <dbReference type="NCBI Taxonomy" id="266040"/>
    <lineage>
        <taxon>Eukaryota</taxon>
        <taxon>Metazoa</taxon>
        <taxon>Ecdysozoa</taxon>
        <taxon>Arthropoda</taxon>
        <taxon>Chelicerata</taxon>
        <taxon>Arachnida</taxon>
        <taxon>Acari</taxon>
        <taxon>Parasitiformes</taxon>
        <taxon>Ixodida</taxon>
        <taxon>Ixodoidea</taxon>
        <taxon>Ixodidae</taxon>
        <taxon>Hyalomminae</taxon>
        <taxon>Hyalomma</taxon>
    </lineage>
</organism>
<evidence type="ECO:0000313" key="1">
    <source>
        <dbReference type="EMBL" id="KAH6932865.1"/>
    </source>
</evidence>
<evidence type="ECO:0000313" key="2">
    <source>
        <dbReference type="Proteomes" id="UP000821845"/>
    </source>
</evidence>
<dbReference type="Proteomes" id="UP000821845">
    <property type="component" value="Chromosome 4"/>
</dbReference>
<keyword evidence="2" id="KW-1185">Reference proteome</keyword>
<comment type="caution">
    <text evidence="1">The sequence shown here is derived from an EMBL/GenBank/DDBJ whole genome shotgun (WGS) entry which is preliminary data.</text>
</comment>
<protein>
    <submittedName>
        <fullName evidence="1">Uncharacterized protein</fullName>
    </submittedName>
</protein>
<proteinExistence type="predicted"/>